<dbReference type="PROSITE" id="PS51257">
    <property type="entry name" value="PROKAR_LIPOPROTEIN"/>
    <property type="match status" value="1"/>
</dbReference>
<dbReference type="InterPro" id="IPR006059">
    <property type="entry name" value="SBP"/>
</dbReference>
<feature type="chain" id="PRO_5037989874" evidence="1">
    <location>
        <begin position="23"/>
        <end position="435"/>
    </location>
</feature>
<dbReference type="Pfam" id="PF01547">
    <property type="entry name" value="SBP_bac_1"/>
    <property type="match status" value="1"/>
</dbReference>
<dbReference type="Proteomes" id="UP000636960">
    <property type="component" value="Unassembled WGS sequence"/>
</dbReference>
<dbReference type="RefSeq" id="WP_203785480.1">
    <property type="nucleotide sequence ID" value="NZ_BOMV01000062.1"/>
</dbReference>
<dbReference type="EMBL" id="BOMV01000062">
    <property type="protein sequence ID" value="GIE98451.1"/>
    <property type="molecule type" value="Genomic_DNA"/>
</dbReference>
<sequence length="435" mass="47016">MFRSRSGVAAGAFLLATSLALAACSGGGPEDEGSDAKTLTLWHYEGPTSAMGIAWTKAIELFKASHPGVEVKFEEKGFEQIQQNAQMILNSDSAPDIMEYNKGNATAGLLSKQGLLTDLTAEAAERGWDKQLSASLQTTAKYDDQGIMGSGKFFGIPNYGEYVMVYYNKDLFAKNNLAVPATLDEFTKVMDAFVAKGQTPLAVGGAEYPAQQIFYELALAKADRAFVDDYQLYKNQVDFKGPQLSYGAQTFAEWVAKGYIAKSSAGIKAEDMGVSWTQGKYPILISGSWWYGRFVSDVKNFPWGTFLFPGNRLHPGSSGNLWVVPEKSKAKSLAYDFIDITMKPEVQNLLGNSGGVPVAADPAAITDAKNKELIDNFTKISGADGLAFYPDWPAPGYYDVLVSGVQGLISGSKTPAAFLDEIAKPYQENLADLGK</sequence>
<protein>
    <submittedName>
        <fullName evidence="2">Sugar ABC transporter substrate-binding protein</fullName>
    </submittedName>
</protein>
<gene>
    <name evidence="2" type="ORF">Ari01nite_59160</name>
</gene>
<name>A0A919MSQ4_9ACTN</name>
<keyword evidence="1" id="KW-0732">Signal</keyword>
<reference evidence="2" key="1">
    <citation type="submission" date="2021-01" db="EMBL/GenBank/DDBJ databases">
        <title>Whole genome shotgun sequence of Actinoplanes rishiriensis NBRC 108556.</title>
        <authorList>
            <person name="Komaki H."/>
            <person name="Tamura T."/>
        </authorList>
    </citation>
    <scope>NUCLEOTIDE SEQUENCE</scope>
    <source>
        <strain evidence="2">NBRC 108556</strain>
    </source>
</reference>
<keyword evidence="3" id="KW-1185">Reference proteome</keyword>
<comment type="caution">
    <text evidence="2">The sequence shown here is derived from an EMBL/GenBank/DDBJ whole genome shotgun (WGS) entry which is preliminary data.</text>
</comment>
<feature type="signal peptide" evidence="1">
    <location>
        <begin position="1"/>
        <end position="22"/>
    </location>
</feature>
<evidence type="ECO:0000313" key="3">
    <source>
        <dbReference type="Proteomes" id="UP000636960"/>
    </source>
</evidence>
<dbReference type="InterPro" id="IPR050490">
    <property type="entry name" value="Bact_solute-bd_prot1"/>
</dbReference>
<dbReference type="Gene3D" id="3.40.190.10">
    <property type="entry name" value="Periplasmic binding protein-like II"/>
    <property type="match status" value="1"/>
</dbReference>
<accession>A0A919MSQ4</accession>
<organism evidence="2 3">
    <name type="scientific">Paractinoplanes rishiriensis</name>
    <dbReference type="NCBI Taxonomy" id="1050105"/>
    <lineage>
        <taxon>Bacteria</taxon>
        <taxon>Bacillati</taxon>
        <taxon>Actinomycetota</taxon>
        <taxon>Actinomycetes</taxon>
        <taxon>Micromonosporales</taxon>
        <taxon>Micromonosporaceae</taxon>
        <taxon>Paractinoplanes</taxon>
    </lineage>
</organism>
<dbReference type="AlphaFoldDB" id="A0A919MSQ4"/>
<evidence type="ECO:0000313" key="2">
    <source>
        <dbReference type="EMBL" id="GIE98451.1"/>
    </source>
</evidence>
<proteinExistence type="predicted"/>
<dbReference type="SUPFAM" id="SSF53850">
    <property type="entry name" value="Periplasmic binding protein-like II"/>
    <property type="match status" value="1"/>
</dbReference>
<evidence type="ECO:0000256" key="1">
    <source>
        <dbReference type="SAM" id="SignalP"/>
    </source>
</evidence>
<dbReference type="PANTHER" id="PTHR43649">
    <property type="entry name" value="ARABINOSE-BINDING PROTEIN-RELATED"/>
    <property type="match status" value="1"/>
</dbReference>